<keyword evidence="8" id="KW-0539">Nucleus</keyword>
<dbReference type="AlphaFoldDB" id="A0AAW1AMB4"/>
<feature type="compositionally biased region" description="Polar residues" evidence="13">
    <location>
        <begin position="1055"/>
        <end position="1068"/>
    </location>
</feature>
<keyword evidence="4" id="KW-0677">Repeat</keyword>
<feature type="region of interest" description="Disordered" evidence="13">
    <location>
        <begin position="1"/>
        <end position="136"/>
    </location>
</feature>
<proteinExistence type="predicted"/>
<feature type="region of interest" description="Disordered" evidence="13">
    <location>
        <begin position="177"/>
        <end position="311"/>
    </location>
</feature>
<feature type="region of interest" description="Disordered" evidence="13">
    <location>
        <begin position="769"/>
        <end position="794"/>
    </location>
</feature>
<feature type="compositionally biased region" description="Polar residues" evidence="13">
    <location>
        <begin position="177"/>
        <end position="205"/>
    </location>
</feature>
<feature type="compositionally biased region" description="Basic and acidic residues" evidence="13">
    <location>
        <begin position="473"/>
        <end position="490"/>
    </location>
</feature>
<sequence>MEGTLEEPPIKDSSQASPDKHLKDVIPNGVNGNYNDKEEFIDASSNISKFVSKEISVVREDRQESEKEDDDDEHRMDVEMEERGIESENSERNGLAQNRSKGSEMSESENDSKMSKLSEGVSDMNNFSEVSKTEDKCKNTSCEAMEVDEQSNNSDVECLDESITEIHSDHDDVFTMKTSASKNLSGSSDIQLNESNEIADSSMDTSDVKICEENGSCDSPDIEEITDSAKNSHNTSPERANKDPKQRKSRKQVDLSSITPRRSSRNIKRTSYIEKEIEEEVDDDGSDIEEIKPEDPLAGVDSKDKENSKLKSPIKNSKTTIVVNDTKRLVEIAAGSKSVKGGKKEPTLVIIDTNSILSGRGGVPVSSSKPHHTVSSTSSFSVVPMGMTTQTMYPNMRTTITPVPMTSKTAQLSPKTSSMTTVTPTVTPPILPTLTDDMFVVEAPSFIVPYVYEKPPLKPLKEFVTKLEKCLEEQEKEERSKRSIQENKGDECDEDSLDMNQKNKDKSDESENEGTYSKSKKDEGDNSLDITESGFSNVSDKPDIRQDDRNKILTYFDLPLGKFFMQIGVNLVQEYVQTDLLRTQKRKQGKGSTSAETQLAINSLIKNLEFSKENNEPFHLELKKCEFCNFKTESTLVMQHHLETPHMRNYVYKCNFCPIEVRSPHDILFHMEAEHNTRGRLERGPAFHQCPNCPFEDNQKGKLTRHILACTKKFRPEKNLEPAADWEPPAKIPRLNRTRPVGPTNPNALAMAMSGKGPQPLLPKLLPAPVTGRGRGRPPMQPRYSDLKTLRPGGTTMRQDNVAGMMYRPTSSGLLVPTSYQFGSNQIFQNTTTSSKSPTAKLLSQPSISITPLPRTTSQTSIPGSGTSSKSGGKTTFVICEICDGYIKDLEQLRNHMQWIHKVKIHPKMIYNRPPLNCQKCQFRFFTDQGLERHLLGSHGLVTSSMQEAANRGKDAGRCPACGRVYQWKLLNHVARDHGMTLKPAHLSYKCTVCTATFGMYKQFENHVYSAHSVVAKRVMDKKNTPSSPSSRSNDSLLKPLKINDEITIIPQPAKPTTRSGTSQGRGK</sequence>
<evidence type="ECO:0000256" key="12">
    <source>
        <dbReference type="ARBA" id="ARBA00080128"/>
    </source>
</evidence>
<dbReference type="PANTHER" id="PTHR24403">
    <property type="entry name" value="ZINC FINGER PROTEIN"/>
    <property type="match status" value="1"/>
</dbReference>
<reference evidence="15 16" key="1">
    <citation type="submission" date="2024-05" db="EMBL/GenBank/DDBJ databases">
        <title>The nuclear and mitochondrial genome assemblies of Tetragonisca angustula (Apidae: Meliponini), a tiny yet remarkable pollinator in the Neotropics.</title>
        <authorList>
            <person name="Ferrari R."/>
            <person name="Ricardo P.C."/>
            <person name="Dias F.C."/>
            <person name="Araujo N.S."/>
            <person name="Soares D.O."/>
            <person name="Zhou Q.-S."/>
            <person name="Zhu C.-D."/>
            <person name="Coutinho L."/>
            <person name="Airas M.C."/>
            <person name="Batista T.M."/>
        </authorList>
    </citation>
    <scope>NUCLEOTIDE SEQUENCE [LARGE SCALE GENOMIC DNA]</scope>
    <source>
        <strain evidence="15">ASF017062</strain>
        <tissue evidence="15">Abdomen</tissue>
    </source>
</reference>
<evidence type="ECO:0000256" key="13">
    <source>
        <dbReference type="SAM" id="MobiDB-lite"/>
    </source>
</evidence>
<feature type="region of interest" description="Disordered" evidence="13">
    <location>
        <begin position="830"/>
        <end position="872"/>
    </location>
</feature>
<name>A0AAW1AMB4_9HYME</name>
<evidence type="ECO:0000256" key="10">
    <source>
        <dbReference type="ARBA" id="ARBA00061755"/>
    </source>
</evidence>
<protein>
    <recommendedName>
        <fullName evidence="11">MOG interacting and ectopic P-granules protein 1</fullName>
    </recommendedName>
    <alternativeName>
        <fullName evidence="12">Nuclear zinc finger protein</fullName>
    </alternativeName>
</protein>
<evidence type="ECO:0000256" key="1">
    <source>
        <dbReference type="ARBA" id="ARBA00004123"/>
    </source>
</evidence>
<evidence type="ECO:0000256" key="5">
    <source>
        <dbReference type="ARBA" id="ARBA00022771"/>
    </source>
</evidence>
<feature type="region of interest" description="Disordered" evidence="13">
    <location>
        <begin position="473"/>
        <end position="543"/>
    </location>
</feature>
<accession>A0AAW1AMB4</accession>
<evidence type="ECO:0000256" key="11">
    <source>
        <dbReference type="ARBA" id="ARBA00071730"/>
    </source>
</evidence>
<comment type="function">
    <text evidence="9">Has a broad role in development, specifically in the genetic pathway SynMuvB that negatively regulates specification of the vulval cell fate. Required for fem-3 3'-UTR-mediated repression in the regulation of the sperm/oocyte switch. Acts by regulating the translation of fem-3 mRNA, by binding to its 3'-UTR.</text>
</comment>
<feature type="compositionally biased region" description="Polar residues" evidence="13">
    <location>
        <begin position="228"/>
        <end position="238"/>
    </location>
</feature>
<feature type="compositionally biased region" description="Polar residues" evidence="13">
    <location>
        <begin position="95"/>
        <end position="105"/>
    </location>
</feature>
<evidence type="ECO:0000256" key="9">
    <source>
        <dbReference type="ARBA" id="ARBA00060356"/>
    </source>
</evidence>
<dbReference type="PANTHER" id="PTHR24403:SF106">
    <property type="entry name" value="PR_SET DOMAIN 13"/>
    <property type="match status" value="1"/>
</dbReference>
<keyword evidence="6" id="KW-0221">Differentiation</keyword>
<comment type="subcellular location">
    <subcellularLocation>
        <location evidence="1">Nucleus</location>
    </subcellularLocation>
</comment>
<dbReference type="GO" id="GO:0045944">
    <property type="term" value="P:positive regulation of transcription by RNA polymerase II"/>
    <property type="evidence" value="ECO:0007669"/>
    <property type="project" value="TreeGrafter"/>
</dbReference>
<dbReference type="EMBL" id="JAWNGG020000003">
    <property type="protein sequence ID" value="KAK9310467.1"/>
    <property type="molecule type" value="Genomic_DNA"/>
</dbReference>
<evidence type="ECO:0000256" key="7">
    <source>
        <dbReference type="ARBA" id="ARBA00022833"/>
    </source>
</evidence>
<evidence type="ECO:0000256" key="6">
    <source>
        <dbReference type="ARBA" id="ARBA00022782"/>
    </source>
</evidence>
<feature type="domain" description="C2H2-type" evidence="14">
    <location>
        <begin position="918"/>
        <end position="939"/>
    </location>
</feature>
<organism evidence="15 16">
    <name type="scientific">Tetragonisca angustula</name>
    <dbReference type="NCBI Taxonomy" id="166442"/>
    <lineage>
        <taxon>Eukaryota</taxon>
        <taxon>Metazoa</taxon>
        <taxon>Ecdysozoa</taxon>
        <taxon>Arthropoda</taxon>
        <taxon>Hexapoda</taxon>
        <taxon>Insecta</taxon>
        <taxon>Pterygota</taxon>
        <taxon>Neoptera</taxon>
        <taxon>Endopterygota</taxon>
        <taxon>Hymenoptera</taxon>
        <taxon>Apocrita</taxon>
        <taxon>Aculeata</taxon>
        <taxon>Apoidea</taxon>
        <taxon>Anthophila</taxon>
        <taxon>Apidae</taxon>
        <taxon>Tetragonisca</taxon>
    </lineage>
</organism>
<keyword evidence="3" id="KW-0479">Metal-binding</keyword>
<evidence type="ECO:0000256" key="2">
    <source>
        <dbReference type="ARBA" id="ARBA00022473"/>
    </source>
</evidence>
<keyword evidence="16" id="KW-1185">Reference proteome</keyword>
<evidence type="ECO:0000256" key="8">
    <source>
        <dbReference type="ARBA" id="ARBA00023242"/>
    </source>
</evidence>
<dbReference type="GO" id="GO:0008270">
    <property type="term" value="F:zinc ion binding"/>
    <property type="evidence" value="ECO:0007669"/>
    <property type="project" value="UniProtKB-KW"/>
</dbReference>
<evidence type="ECO:0000256" key="4">
    <source>
        <dbReference type="ARBA" id="ARBA00022737"/>
    </source>
</evidence>
<gene>
    <name evidence="15" type="ORF">QLX08_000222</name>
</gene>
<evidence type="ECO:0000313" key="15">
    <source>
        <dbReference type="EMBL" id="KAK9310467.1"/>
    </source>
</evidence>
<feature type="compositionally biased region" description="Polar residues" evidence="13">
    <location>
        <begin position="830"/>
        <end position="863"/>
    </location>
</feature>
<evidence type="ECO:0000256" key="3">
    <source>
        <dbReference type="ARBA" id="ARBA00022723"/>
    </source>
</evidence>
<keyword evidence="7" id="KW-0862">Zinc</keyword>
<feature type="compositionally biased region" description="Polar residues" evidence="13">
    <location>
        <begin position="528"/>
        <end position="539"/>
    </location>
</feature>
<evidence type="ECO:0000313" key="16">
    <source>
        <dbReference type="Proteomes" id="UP001432146"/>
    </source>
</evidence>
<feature type="region of interest" description="Disordered" evidence="13">
    <location>
        <begin position="1020"/>
        <end position="1068"/>
    </location>
</feature>
<keyword evidence="5" id="KW-0863">Zinc-finger</keyword>
<feature type="compositionally biased region" description="Basic and acidic residues" evidence="13">
    <location>
        <begin position="73"/>
        <end position="91"/>
    </location>
</feature>
<feature type="compositionally biased region" description="Low complexity" evidence="13">
    <location>
        <begin position="1027"/>
        <end position="1036"/>
    </location>
</feature>
<evidence type="ECO:0000259" key="14">
    <source>
        <dbReference type="PROSITE" id="PS00028"/>
    </source>
</evidence>
<feature type="compositionally biased region" description="Basic and acidic residues" evidence="13">
    <location>
        <begin position="56"/>
        <end position="65"/>
    </location>
</feature>
<dbReference type="InterPro" id="IPR013087">
    <property type="entry name" value="Znf_C2H2_type"/>
</dbReference>
<dbReference type="InterPro" id="IPR050688">
    <property type="entry name" value="Zinc_finger/UBP_domain"/>
</dbReference>
<comment type="subunit">
    <text evidence="10">Interacts with hda-1, let-418, lin-1, mog-1, mog-4, mog-5, mog-6, pie-1 and unc-98.</text>
</comment>
<keyword evidence="2" id="KW-0217">Developmental protein</keyword>
<feature type="domain" description="C2H2-type" evidence="14">
    <location>
        <begin position="880"/>
        <end position="901"/>
    </location>
</feature>
<feature type="domain" description="C2H2-type" evidence="14">
    <location>
        <begin position="991"/>
        <end position="1012"/>
    </location>
</feature>
<feature type="compositionally biased region" description="Basic and acidic residues" evidence="13">
    <location>
        <begin position="289"/>
        <end position="309"/>
    </location>
</feature>
<dbReference type="SMART" id="SM00355">
    <property type="entry name" value="ZnF_C2H2"/>
    <property type="match status" value="7"/>
</dbReference>
<dbReference type="Gene3D" id="3.30.160.60">
    <property type="entry name" value="Classic Zinc Finger"/>
    <property type="match status" value="1"/>
</dbReference>
<dbReference type="Proteomes" id="UP001432146">
    <property type="component" value="Unassembled WGS sequence"/>
</dbReference>
<feature type="compositionally biased region" description="Acidic residues" evidence="13">
    <location>
        <begin position="276"/>
        <end position="288"/>
    </location>
</feature>
<dbReference type="GO" id="GO:0005634">
    <property type="term" value="C:nucleus"/>
    <property type="evidence" value="ECO:0007669"/>
    <property type="project" value="UniProtKB-SubCell"/>
</dbReference>
<dbReference type="PROSITE" id="PS00028">
    <property type="entry name" value="ZINC_FINGER_C2H2_1"/>
    <property type="match status" value="3"/>
</dbReference>
<dbReference type="FunFam" id="3.30.160.60:FF:001612">
    <property type="entry name" value="MEP-1, isoform A"/>
    <property type="match status" value="1"/>
</dbReference>
<comment type="caution">
    <text evidence="15">The sequence shown here is derived from an EMBL/GenBank/DDBJ whole genome shotgun (WGS) entry which is preliminary data.</text>
</comment>
<dbReference type="GO" id="GO:0030154">
    <property type="term" value="P:cell differentiation"/>
    <property type="evidence" value="ECO:0007669"/>
    <property type="project" value="UniProtKB-KW"/>
</dbReference>